<dbReference type="Gene3D" id="3.30.565.10">
    <property type="entry name" value="Histidine kinase-like ATPase, C-terminal domain"/>
    <property type="match status" value="1"/>
</dbReference>
<organism evidence="12 13">
    <name type="scientific">Xylanimonas oleitrophica</name>
    <dbReference type="NCBI Taxonomy" id="2607479"/>
    <lineage>
        <taxon>Bacteria</taxon>
        <taxon>Bacillati</taxon>
        <taxon>Actinomycetota</taxon>
        <taxon>Actinomycetes</taxon>
        <taxon>Micrococcales</taxon>
        <taxon>Promicromonosporaceae</taxon>
        <taxon>Xylanimonas</taxon>
    </lineage>
</organism>
<dbReference type="Pfam" id="PF02518">
    <property type="entry name" value="HATPase_c"/>
    <property type="match status" value="1"/>
</dbReference>
<dbReference type="EC" id="2.7.13.3" evidence="3"/>
<dbReference type="InterPro" id="IPR005467">
    <property type="entry name" value="His_kinase_dom"/>
</dbReference>
<comment type="caution">
    <text evidence="12">The sequence shown here is derived from an EMBL/GenBank/DDBJ whole genome shotgun (WGS) entry which is preliminary data.</text>
</comment>
<evidence type="ECO:0000313" key="12">
    <source>
        <dbReference type="EMBL" id="PZR53096.1"/>
    </source>
</evidence>
<dbReference type="PROSITE" id="PS50109">
    <property type="entry name" value="HIS_KIN"/>
    <property type="match status" value="1"/>
</dbReference>
<feature type="domain" description="Response regulatory" evidence="11">
    <location>
        <begin position="491"/>
        <end position="606"/>
    </location>
</feature>
<dbReference type="Gene3D" id="3.40.50.2300">
    <property type="match status" value="1"/>
</dbReference>
<keyword evidence="7" id="KW-0902">Two-component regulatory system</keyword>
<dbReference type="GO" id="GO:0000155">
    <property type="term" value="F:phosphorelay sensor kinase activity"/>
    <property type="evidence" value="ECO:0007669"/>
    <property type="project" value="InterPro"/>
</dbReference>
<dbReference type="CDD" id="cd00156">
    <property type="entry name" value="REC"/>
    <property type="match status" value="1"/>
</dbReference>
<dbReference type="InterPro" id="IPR036890">
    <property type="entry name" value="HATPase_C_sf"/>
</dbReference>
<evidence type="ECO:0000256" key="6">
    <source>
        <dbReference type="ARBA" id="ARBA00022777"/>
    </source>
</evidence>
<dbReference type="SUPFAM" id="SSF52172">
    <property type="entry name" value="CheY-like"/>
    <property type="match status" value="1"/>
</dbReference>
<dbReference type="SMART" id="SM00388">
    <property type="entry name" value="HisKA"/>
    <property type="match status" value="1"/>
</dbReference>
<dbReference type="Gene3D" id="1.10.287.130">
    <property type="match status" value="1"/>
</dbReference>
<gene>
    <name evidence="12" type="ORF">DNL40_08800</name>
</gene>
<comment type="catalytic activity">
    <reaction evidence="1">
        <text>ATP + protein L-histidine = ADP + protein N-phospho-L-histidine.</text>
        <dbReference type="EC" id="2.7.13.3"/>
    </reaction>
</comment>
<proteinExistence type="predicted"/>
<reference evidence="12 13" key="1">
    <citation type="submission" date="2018-06" db="EMBL/GenBank/DDBJ databases">
        <title>Whole genome sequencing of a novel hydrocarbon degrading bacterial strain, PW21 isolated from oil contaminated produced water sample.</title>
        <authorList>
            <person name="Nagkirti P."/>
            <person name="Shaikh A."/>
            <person name="Gowdaman V."/>
            <person name="Engineer A.E."/>
            <person name="Dagar S."/>
            <person name="Dhakephalkar P.K."/>
        </authorList>
    </citation>
    <scope>NUCLEOTIDE SEQUENCE [LARGE SCALE GENOMIC DNA]</scope>
    <source>
        <strain evidence="12 13">PW21</strain>
    </source>
</reference>
<sequence length="616" mass="64499">MTPGGGLPGKELLRFPVRSDADVLELRRTGRSVAEGLGLDLQDQVRFATALSEVGRSAAAAGGGVATVTVRQETGESVLAVTLTTTMTMPVSGQAEDGGVPAARRLVDDVVVSSGPPTEVTLVKPLPAQPSTDRLESLRAALDSHPDTDALSQMRAHNAELIDMLEELSSTARQLEATNAELEETNRGVMAMYRQLSDELEETNSGVVALYAELDERGRQLAAANEAKTRFLRHVSHELRTPVNSIIGLVSLLDDSPLDAEQRRQVSFLQDSATALLGLVNELLDLARAESGRQEVTLSDVDLPALLAELHGTTAPLVRDGVVLEVADAPRAVVRTDRHLLARVLRNLLTNAVKFTERGSVRLTVEERDGELWFAVTDTGIGIAPEHLEEVFEEFAQIPNHLQPTVRGTGLGLPYARRLMETLGGRLEASSVPGEGSTFVAVLPPALPDGTAAGIAASSGSSAGAGAGVAEGAMGPVAGAAAEADARFPGRALVVDDDDAYRALVVESLRGAGARVTQAATVAAAVDAVRGAQPGEAPDVVVLDVRMPDGDGVEAVVRLRELRPDLPVVLMSSGPAPQLPPQARDVPFVGKDSRDRTALLAAVRRVATAPGGAEGA</sequence>
<keyword evidence="4 8" id="KW-0597">Phosphoprotein</keyword>
<protein>
    <recommendedName>
        <fullName evidence="3">histidine kinase</fullName>
        <ecNumber evidence="3">2.7.13.3</ecNumber>
    </recommendedName>
</protein>
<evidence type="ECO:0000256" key="8">
    <source>
        <dbReference type="PROSITE-ProRule" id="PRU00169"/>
    </source>
</evidence>
<evidence type="ECO:0000256" key="3">
    <source>
        <dbReference type="ARBA" id="ARBA00012438"/>
    </source>
</evidence>
<dbReference type="GO" id="GO:0005886">
    <property type="term" value="C:plasma membrane"/>
    <property type="evidence" value="ECO:0007669"/>
    <property type="project" value="UniProtKB-SubCell"/>
</dbReference>
<dbReference type="Pfam" id="PF00072">
    <property type="entry name" value="Response_reg"/>
    <property type="match status" value="1"/>
</dbReference>
<dbReference type="InterPro" id="IPR004358">
    <property type="entry name" value="Sig_transdc_His_kin-like_C"/>
</dbReference>
<dbReference type="SMART" id="SM00448">
    <property type="entry name" value="REC"/>
    <property type="match status" value="1"/>
</dbReference>
<evidence type="ECO:0000259" key="10">
    <source>
        <dbReference type="PROSITE" id="PS50109"/>
    </source>
</evidence>
<evidence type="ECO:0000256" key="7">
    <source>
        <dbReference type="ARBA" id="ARBA00023012"/>
    </source>
</evidence>
<dbReference type="InterPro" id="IPR003661">
    <property type="entry name" value="HisK_dim/P_dom"/>
</dbReference>
<evidence type="ECO:0000256" key="1">
    <source>
        <dbReference type="ARBA" id="ARBA00000085"/>
    </source>
</evidence>
<accession>A0A2W5WXR2</accession>
<evidence type="ECO:0000256" key="2">
    <source>
        <dbReference type="ARBA" id="ARBA00004236"/>
    </source>
</evidence>
<dbReference type="PRINTS" id="PR00344">
    <property type="entry name" value="BCTRLSENSOR"/>
</dbReference>
<dbReference type="Pfam" id="PF00512">
    <property type="entry name" value="HisKA"/>
    <property type="match status" value="1"/>
</dbReference>
<dbReference type="PROSITE" id="PS50110">
    <property type="entry name" value="RESPONSE_REGULATORY"/>
    <property type="match status" value="1"/>
</dbReference>
<dbReference type="InterPro" id="IPR011006">
    <property type="entry name" value="CheY-like_superfamily"/>
</dbReference>
<dbReference type="EMBL" id="QKWH01000005">
    <property type="protein sequence ID" value="PZR53096.1"/>
    <property type="molecule type" value="Genomic_DNA"/>
</dbReference>
<feature type="coiled-coil region" evidence="9">
    <location>
        <begin position="158"/>
        <end position="199"/>
    </location>
</feature>
<dbReference type="InterPro" id="IPR003594">
    <property type="entry name" value="HATPase_dom"/>
</dbReference>
<name>A0A2W5WXR2_9MICO</name>
<dbReference type="Proteomes" id="UP000248783">
    <property type="component" value="Unassembled WGS sequence"/>
</dbReference>
<dbReference type="InterPro" id="IPR036097">
    <property type="entry name" value="HisK_dim/P_sf"/>
</dbReference>
<dbReference type="SMART" id="SM00387">
    <property type="entry name" value="HATPase_c"/>
    <property type="match status" value="1"/>
</dbReference>
<dbReference type="InterPro" id="IPR001789">
    <property type="entry name" value="Sig_transdc_resp-reg_receiver"/>
</dbReference>
<evidence type="ECO:0000256" key="4">
    <source>
        <dbReference type="ARBA" id="ARBA00022553"/>
    </source>
</evidence>
<evidence type="ECO:0000256" key="5">
    <source>
        <dbReference type="ARBA" id="ARBA00022679"/>
    </source>
</evidence>
<keyword evidence="5" id="KW-0808">Transferase</keyword>
<keyword evidence="9" id="KW-0175">Coiled coil</keyword>
<feature type="modified residue" description="4-aspartylphosphate" evidence="8">
    <location>
        <position position="544"/>
    </location>
</feature>
<dbReference type="InterPro" id="IPR050736">
    <property type="entry name" value="Sensor_HK_Regulatory"/>
</dbReference>
<dbReference type="AlphaFoldDB" id="A0A2W5WXR2"/>
<dbReference type="PANTHER" id="PTHR43711:SF31">
    <property type="entry name" value="HISTIDINE KINASE"/>
    <property type="match status" value="1"/>
</dbReference>
<keyword evidence="6" id="KW-0418">Kinase</keyword>
<evidence type="ECO:0000259" key="11">
    <source>
        <dbReference type="PROSITE" id="PS50110"/>
    </source>
</evidence>
<dbReference type="CDD" id="cd00082">
    <property type="entry name" value="HisKA"/>
    <property type="match status" value="1"/>
</dbReference>
<evidence type="ECO:0000256" key="9">
    <source>
        <dbReference type="SAM" id="Coils"/>
    </source>
</evidence>
<evidence type="ECO:0000313" key="13">
    <source>
        <dbReference type="Proteomes" id="UP000248783"/>
    </source>
</evidence>
<feature type="domain" description="Histidine kinase" evidence="10">
    <location>
        <begin position="234"/>
        <end position="447"/>
    </location>
</feature>
<dbReference type="SUPFAM" id="SSF55874">
    <property type="entry name" value="ATPase domain of HSP90 chaperone/DNA topoisomerase II/histidine kinase"/>
    <property type="match status" value="1"/>
</dbReference>
<dbReference type="RefSeq" id="WP_111250889.1">
    <property type="nucleotide sequence ID" value="NZ_QKWH01000005.1"/>
</dbReference>
<keyword evidence="13" id="KW-1185">Reference proteome</keyword>
<dbReference type="SUPFAM" id="SSF47384">
    <property type="entry name" value="Homodimeric domain of signal transducing histidine kinase"/>
    <property type="match status" value="1"/>
</dbReference>
<comment type="subcellular location">
    <subcellularLocation>
        <location evidence="2">Cell membrane</location>
    </subcellularLocation>
</comment>
<dbReference type="PANTHER" id="PTHR43711">
    <property type="entry name" value="TWO-COMPONENT HISTIDINE KINASE"/>
    <property type="match status" value="1"/>
</dbReference>